<dbReference type="EMBL" id="LAOI01000001">
    <property type="protein sequence ID" value="KJV90384.1"/>
    <property type="molecule type" value="Genomic_DNA"/>
</dbReference>
<gene>
    <name evidence="1" type="ORF">RBEAN4_1387</name>
</gene>
<organism evidence="1 2">
    <name type="scientific">Rickettsia bellii str. RML An4</name>
    <dbReference type="NCBI Taxonomy" id="1359193"/>
    <lineage>
        <taxon>Bacteria</taxon>
        <taxon>Pseudomonadati</taxon>
        <taxon>Pseudomonadota</taxon>
        <taxon>Alphaproteobacteria</taxon>
        <taxon>Rickettsiales</taxon>
        <taxon>Rickettsiaceae</taxon>
        <taxon>Rickettsieae</taxon>
        <taxon>Rickettsia</taxon>
        <taxon>belli group</taxon>
    </lineage>
</organism>
<dbReference type="RefSeq" id="WP_081178384.1">
    <property type="nucleotide sequence ID" value="NZ_LAOI01000001.1"/>
</dbReference>
<evidence type="ECO:0000313" key="1">
    <source>
        <dbReference type="EMBL" id="KJV90384.1"/>
    </source>
</evidence>
<sequence>MKNIFDLFKLKKNIVVLLGNKGIFLSAFLGDKILDKLFIPYKEEEQIDLSLYKNFFNKFSKSDIYFLLDNTECKMRHDQLPVLQSIVKIDPIEQFIAGYFEKEDIIAHCVYEVTSQPSEIWSLLIMSSPLKAPLSDIVLCVIENRLFNFKGMYFLTLELQVIINKIVQNVENNKFANYFQICAFATQASGIKFIIKHKNNIITIINFEYPFDKTASYVQGIIEQEINDCFILFKNYINNLNKEVCIILIVDEELKSLLEPISFEDYRVILVPVDDILNEPNLENTRLIDTNISKLLIKHKNFPASNSYLKSIKKLTIIRSLTFKLSAALLATLIITAGVIKYRTDTNYKDTNFINEKYYATNQEYDNIKYKYPYIKNTTSLADLYVIDKLLEAPVPLPFELLEKLIITLNPSFKVKEIKWELTNIDNILLVSKRHLLIKLLLNYNTQGISVDESIKMLNDHMTSVKNKLPHLYIDYVIYKDKIIDISNRVEIPLFVSIIDEKT</sequence>
<name>A0A0F3QG18_RICBE</name>
<keyword evidence="2" id="KW-1185">Reference proteome</keyword>
<dbReference type="GO" id="GO:0004812">
    <property type="term" value="F:aminoacyl-tRNA ligase activity"/>
    <property type="evidence" value="ECO:0007669"/>
    <property type="project" value="UniProtKB-KW"/>
</dbReference>
<evidence type="ECO:0000313" key="2">
    <source>
        <dbReference type="Proteomes" id="UP000033661"/>
    </source>
</evidence>
<reference evidence="1 2" key="1">
    <citation type="submission" date="2015-02" db="EMBL/GenBank/DDBJ databases">
        <title>Genome Sequencing of Rickettsiales.</title>
        <authorList>
            <person name="Daugherty S.C."/>
            <person name="Su Q."/>
            <person name="Abolude K."/>
            <person name="Beier-Sexton M."/>
            <person name="Carlyon J.A."/>
            <person name="Carter R."/>
            <person name="Day N.P."/>
            <person name="Dumler S.J."/>
            <person name="Dyachenko V."/>
            <person name="Godinez A."/>
            <person name="Kurtti T.J."/>
            <person name="Lichay M."/>
            <person name="Mullins K.E."/>
            <person name="Ott S."/>
            <person name="Pappas-Brown V."/>
            <person name="Paris D.H."/>
            <person name="Patel P."/>
            <person name="Richards A.L."/>
            <person name="Sadzewicz L."/>
            <person name="Sears K."/>
            <person name="Seidman D."/>
            <person name="Sengamalay N."/>
            <person name="Stenos J."/>
            <person name="Tallon L.J."/>
            <person name="Vincent G."/>
            <person name="Fraser C.M."/>
            <person name="Munderloh U."/>
            <person name="Dunning-Hotopp J.C."/>
        </authorList>
    </citation>
    <scope>NUCLEOTIDE SEQUENCE [LARGE SCALE GENOMIC DNA]</scope>
    <source>
        <strain evidence="1 2">RML An4</strain>
    </source>
</reference>
<keyword evidence="1" id="KW-0030">Aminoacyl-tRNA synthetase</keyword>
<dbReference type="Proteomes" id="UP000033661">
    <property type="component" value="Unassembled WGS sequence"/>
</dbReference>
<dbReference type="PATRIC" id="fig|1359193.3.peg.1346"/>
<keyword evidence="1" id="KW-0436">Ligase</keyword>
<proteinExistence type="predicted"/>
<comment type="caution">
    <text evidence="1">The sequence shown here is derived from an EMBL/GenBank/DDBJ whole genome shotgun (WGS) entry which is preliminary data.</text>
</comment>
<dbReference type="AlphaFoldDB" id="A0A0F3QG18"/>
<accession>A0A0F3QG18</accession>
<protein>
    <submittedName>
        <fullName evidence="1">Putative glycyl-tRNA synthetase subunit alpha</fullName>
    </submittedName>
</protein>